<feature type="transmembrane region" description="Helical" evidence="1">
    <location>
        <begin position="57"/>
        <end position="82"/>
    </location>
</feature>
<dbReference type="RefSeq" id="WP_139184122.1">
    <property type="nucleotide sequence ID" value="NZ_FNLF01000002.1"/>
</dbReference>
<evidence type="ECO:0000256" key="1">
    <source>
        <dbReference type="SAM" id="Phobius"/>
    </source>
</evidence>
<name>A0A1H1ABJ2_9ACTN</name>
<keyword evidence="3" id="KW-1185">Reference proteome</keyword>
<evidence type="ECO:0000313" key="2">
    <source>
        <dbReference type="EMBL" id="SDQ37095.1"/>
    </source>
</evidence>
<dbReference type="AlphaFoldDB" id="A0A1H1ABJ2"/>
<feature type="transmembrane region" description="Helical" evidence="1">
    <location>
        <begin position="6"/>
        <end position="25"/>
    </location>
</feature>
<sequence length="105" mass="11094">MNLSEVFTAVAALAVVVVCVWVYRAPSITRDLSGWISVPIAVAGVASFFALRTSESWGVWLGSVVLVTIAIGALGAVIVLVFTRPAQEKRSDPGKSIGPDIERIP</sequence>
<keyword evidence="1" id="KW-0812">Transmembrane</keyword>
<evidence type="ECO:0000313" key="3">
    <source>
        <dbReference type="Proteomes" id="UP000183053"/>
    </source>
</evidence>
<proteinExistence type="predicted"/>
<reference evidence="3" key="1">
    <citation type="submission" date="2016-10" db="EMBL/GenBank/DDBJ databases">
        <authorList>
            <person name="Varghese N."/>
            <person name="Submissions S."/>
        </authorList>
    </citation>
    <scope>NUCLEOTIDE SEQUENCE [LARGE SCALE GENOMIC DNA]</scope>
    <source>
        <strain evidence="3">DSM 44142</strain>
    </source>
</reference>
<organism evidence="2 3">
    <name type="scientific">Tsukamurella pulmonis</name>
    <dbReference type="NCBI Taxonomy" id="47312"/>
    <lineage>
        <taxon>Bacteria</taxon>
        <taxon>Bacillati</taxon>
        <taxon>Actinomycetota</taxon>
        <taxon>Actinomycetes</taxon>
        <taxon>Mycobacteriales</taxon>
        <taxon>Tsukamurellaceae</taxon>
        <taxon>Tsukamurella</taxon>
    </lineage>
</organism>
<dbReference type="STRING" id="47312.SAMN04489765_0148"/>
<dbReference type="EMBL" id="FNLF01000002">
    <property type="protein sequence ID" value="SDQ37095.1"/>
    <property type="molecule type" value="Genomic_DNA"/>
</dbReference>
<keyword evidence="1" id="KW-1133">Transmembrane helix</keyword>
<feature type="transmembrane region" description="Helical" evidence="1">
    <location>
        <begin position="32"/>
        <end position="51"/>
    </location>
</feature>
<keyword evidence="1" id="KW-0472">Membrane</keyword>
<gene>
    <name evidence="2" type="ORF">SAMN04489765_0148</name>
</gene>
<dbReference type="Proteomes" id="UP000183053">
    <property type="component" value="Unassembled WGS sequence"/>
</dbReference>
<protein>
    <submittedName>
        <fullName evidence="2">Uncharacterized protein</fullName>
    </submittedName>
</protein>
<accession>A0A1H1ABJ2</accession>